<feature type="transmembrane region" description="Helical" evidence="2">
    <location>
        <begin position="227"/>
        <end position="249"/>
    </location>
</feature>
<feature type="transmembrane region" description="Helical" evidence="2">
    <location>
        <begin position="165"/>
        <end position="185"/>
    </location>
</feature>
<evidence type="ECO:0000256" key="2">
    <source>
        <dbReference type="SAM" id="Phobius"/>
    </source>
</evidence>
<feature type="domain" description="DUF418" evidence="3">
    <location>
        <begin position="248"/>
        <end position="408"/>
    </location>
</feature>
<dbReference type="PANTHER" id="PTHR30590:SF2">
    <property type="entry name" value="INNER MEMBRANE PROTEIN"/>
    <property type="match status" value="1"/>
</dbReference>
<proteinExistence type="predicted"/>
<dbReference type="PANTHER" id="PTHR30590">
    <property type="entry name" value="INNER MEMBRANE PROTEIN"/>
    <property type="match status" value="1"/>
</dbReference>
<evidence type="ECO:0000256" key="1">
    <source>
        <dbReference type="SAM" id="MobiDB-lite"/>
    </source>
</evidence>
<dbReference type="InterPro" id="IPR007349">
    <property type="entry name" value="DUF418"/>
</dbReference>
<protein>
    <submittedName>
        <fullName evidence="4">Membrane protein, putative</fullName>
    </submittedName>
</protein>
<keyword evidence="5" id="KW-1185">Reference proteome</keyword>
<organism evidence="4 5">
    <name type="scientific">Lysobacter capsici AZ78</name>
    <dbReference type="NCBI Taxonomy" id="1444315"/>
    <lineage>
        <taxon>Bacteria</taxon>
        <taxon>Pseudomonadati</taxon>
        <taxon>Pseudomonadota</taxon>
        <taxon>Gammaproteobacteria</taxon>
        <taxon>Lysobacterales</taxon>
        <taxon>Lysobacteraceae</taxon>
        <taxon>Lysobacter</taxon>
    </lineage>
</organism>
<dbReference type="EMBL" id="JAJA02000001">
    <property type="protein sequence ID" value="KWS06241.1"/>
    <property type="molecule type" value="Genomic_DNA"/>
</dbReference>
<comment type="caution">
    <text evidence="4">The sequence shown here is derived from an EMBL/GenBank/DDBJ whole genome shotgun (WGS) entry which is preliminary data.</text>
</comment>
<evidence type="ECO:0000313" key="5">
    <source>
        <dbReference type="Proteomes" id="UP000023435"/>
    </source>
</evidence>
<keyword evidence="2" id="KW-1133">Transmembrane helix</keyword>
<keyword evidence="2" id="KW-0472">Membrane</keyword>
<name>A0A108UBN0_9GAMM</name>
<feature type="transmembrane region" description="Helical" evidence="2">
    <location>
        <begin position="270"/>
        <end position="290"/>
    </location>
</feature>
<dbReference type="Proteomes" id="UP000023435">
    <property type="component" value="Unassembled WGS sequence"/>
</dbReference>
<keyword evidence="2" id="KW-0812">Transmembrane</keyword>
<dbReference type="AlphaFoldDB" id="A0A108UBN0"/>
<feature type="transmembrane region" description="Helical" evidence="2">
    <location>
        <begin position="73"/>
        <end position="96"/>
    </location>
</feature>
<gene>
    <name evidence="4" type="ORF">AZ78_3796</name>
</gene>
<feature type="transmembrane region" description="Helical" evidence="2">
    <location>
        <begin position="341"/>
        <end position="360"/>
    </location>
</feature>
<feature type="transmembrane region" description="Helical" evidence="2">
    <location>
        <begin position="123"/>
        <end position="153"/>
    </location>
</feature>
<reference evidence="4 5" key="1">
    <citation type="journal article" date="2014" name="Genome Announc.">
        <title>Draft Genome Sequence of Lysobacter capsici AZ78, a Bacterium Antagonistic to Plant-Pathogenic Oomycetes.</title>
        <authorList>
            <person name="Puopolo G."/>
            <person name="Sonego P."/>
            <person name="Engelen K."/>
            <person name="Pertot I."/>
        </authorList>
    </citation>
    <scope>NUCLEOTIDE SEQUENCE [LARGE SCALE GENOMIC DNA]</scope>
    <source>
        <strain evidence="4 5">AZ78</strain>
    </source>
</reference>
<dbReference type="InterPro" id="IPR052529">
    <property type="entry name" value="Bact_Transport_Assoc"/>
</dbReference>
<sequence>MRANTTAPSMAAPSPSRHAMPSPSRDAQRIEHLDALRGFALFGILIVNIGVFASPWFGLGAADPAFDKPSDRLVHGLIAALFEMKFYLLFSFLFGYSFQLQLYSARRADAAFVPRMARRLLGLWSIGLAHALLLFHGDILSTYAVLGLLLLAMRDSPEQRAWRRAIGLIGVTAAAWGGLGLWLWIDGDTRPADAATLAHAAQTVQSGFTGDPGQVLDARLRELGSTAIVLACLQAPCALAMFLFGLIAGRRQVLARLDRYQPLLRRVRRYGLGIGLPAALIFAAVTVLAPGEPLELLALALSVLTAPWLSLAYAAWAMAAFDSARGRRAVAALAPAGRMALSNYLLQSLMCALIFTDYGFGLMGRVSPLGCVAIAVALFGAQLSLSRWWLRRHAYGPIEWLLRALTIGHWPRLRKGLPDSH</sequence>
<accession>A0A108UBN0</accession>
<feature type="region of interest" description="Disordered" evidence="1">
    <location>
        <begin position="1"/>
        <end position="24"/>
    </location>
</feature>
<evidence type="ECO:0000313" key="4">
    <source>
        <dbReference type="EMBL" id="KWS06241.1"/>
    </source>
</evidence>
<feature type="transmembrane region" description="Helical" evidence="2">
    <location>
        <begin position="366"/>
        <end position="385"/>
    </location>
</feature>
<dbReference type="Pfam" id="PF04235">
    <property type="entry name" value="DUF418"/>
    <property type="match status" value="1"/>
</dbReference>
<evidence type="ECO:0000259" key="3">
    <source>
        <dbReference type="Pfam" id="PF04235"/>
    </source>
</evidence>
<feature type="transmembrane region" description="Helical" evidence="2">
    <location>
        <begin position="39"/>
        <end position="61"/>
    </location>
</feature>
<feature type="transmembrane region" description="Helical" evidence="2">
    <location>
        <begin position="296"/>
        <end position="321"/>
    </location>
</feature>